<evidence type="ECO:0000259" key="1">
    <source>
        <dbReference type="Pfam" id="PF13530"/>
    </source>
</evidence>
<comment type="caution">
    <text evidence="3">The sequence shown here is derived from an EMBL/GenBank/DDBJ whole genome shotgun (WGS) entry which is preliminary data.</text>
</comment>
<reference evidence="3 4" key="1">
    <citation type="submission" date="2019-07" db="EMBL/GenBank/DDBJ databases">
        <title>R&amp;d 2014.</title>
        <authorList>
            <person name="Klenk H.-P."/>
        </authorList>
    </citation>
    <scope>NUCLEOTIDE SEQUENCE [LARGE SCALE GENOMIC DNA]</scope>
    <source>
        <strain evidence="3 4">DSM 43868</strain>
    </source>
</reference>
<name>A0A562I5N3_MICOL</name>
<proteinExistence type="predicted"/>
<feature type="domain" description="Eis-like acetyltransferase" evidence="2">
    <location>
        <begin position="2"/>
        <end position="53"/>
    </location>
</feature>
<evidence type="ECO:0000313" key="4">
    <source>
        <dbReference type="Proteomes" id="UP000319825"/>
    </source>
</evidence>
<dbReference type="Gene3D" id="3.30.1050.10">
    <property type="entry name" value="SCP2 sterol-binding domain"/>
    <property type="match status" value="1"/>
</dbReference>
<evidence type="ECO:0000313" key="3">
    <source>
        <dbReference type="EMBL" id="TWH66116.1"/>
    </source>
</evidence>
<gene>
    <name evidence="3" type="ORF">JD77_01066</name>
</gene>
<dbReference type="InterPro" id="IPR016181">
    <property type="entry name" value="Acyl_CoA_acyltransferase"/>
</dbReference>
<dbReference type="PANTHER" id="PTHR37817:SF1">
    <property type="entry name" value="N-ACETYLTRANSFERASE EIS"/>
    <property type="match status" value="1"/>
</dbReference>
<protein>
    <submittedName>
        <fullName evidence="3">Sterol carrier protein</fullName>
    </submittedName>
</protein>
<sequence>MVQEVVAANVPARLALWRMLLSLDLTRRLDYRGPVDDPLLRLVDEPRRLEARLVDALWVRVVDVPAALAARRYATEVDVTIEVTDELLPENAGRWRLRGGPDGARCGPADGPADLACDVRALGELYLGGTGLTALADAGRIVERRAGALAAAGPAFTWHRAPAPMGTF</sequence>
<dbReference type="InterPro" id="IPR051554">
    <property type="entry name" value="Acetyltransferase_Eis"/>
</dbReference>
<dbReference type="InterPro" id="IPR025559">
    <property type="entry name" value="Eis_dom"/>
</dbReference>
<dbReference type="GO" id="GO:0030649">
    <property type="term" value="P:aminoglycoside antibiotic catabolic process"/>
    <property type="evidence" value="ECO:0007669"/>
    <property type="project" value="TreeGrafter"/>
</dbReference>
<dbReference type="SUPFAM" id="SSF55718">
    <property type="entry name" value="SCP-like"/>
    <property type="match status" value="1"/>
</dbReference>
<dbReference type="Pfam" id="PF17668">
    <property type="entry name" value="Acetyltransf_17"/>
    <property type="match status" value="1"/>
</dbReference>
<keyword evidence="4" id="KW-1185">Reference proteome</keyword>
<dbReference type="AlphaFoldDB" id="A0A562I5N3"/>
<dbReference type="InterPro" id="IPR041380">
    <property type="entry name" value="Acetyltransf_17"/>
</dbReference>
<accession>A0A562I5N3</accession>
<feature type="domain" description="Enhanced intracellular survival protein" evidence="1">
    <location>
        <begin position="64"/>
        <end position="162"/>
    </location>
</feature>
<dbReference type="PANTHER" id="PTHR37817">
    <property type="entry name" value="N-ACETYLTRANSFERASE EIS"/>
    <property type="match status" value="1"/>
</dbReference>
<dbReference type="SUPFAM" id="SSF55729">
    <property type="entry name" value="Acyl-CoA N-acyltransferases (Nat)"/>
    <property type="match status" value="1"/>
</dbReference>
<dbReference type="Pfam" id="PF13530">
    <property type="entry name" value="SCP2_2"/>
    <property type="match status" value="1"/>
</dbReference>
<organism evidence="3 4">
    <name type="scientific">Micromonospora olivasterospora</name>
    <dbReference type="NCBI Taxonomy" id="1880"/>
    <lineage>
        <taxon>Bacteria</taxon>
        <taxon>Bacillati</taxon>
        <taxon>Actinomycetota</taxon>
        <taxon>Actinomycetes</taxon>
        <taxon>Micromonosporales</taxon>
        <taxon>Micromonosporaceae</taxon>
        <taxon>Micromonospora</taxon>
    </lineage>
</organism>
<dbReference type="Proteomes" id="UP000319825">
    <property type="component" value="Unassembled WGS sequence"/>
</dbReference>
<dbReference type="GO" id="GO:0034069">
    <property type="term" value="F:aminoglycoside N-acetyltransferase activity"/>
    <property type="evidence" value="ECO:0007669"/>
    <property type="project" value="TreeGrafter"/>
</dbReference>
<evidence type="ECO:0000259" key="2">
    <source>
        <dbReference type="Pfam" id="PF17668"/>
    </source>
</evidence>
<dbReference type="Gene3D" id="3.40.630.30">
    <property type="match status" value="1"/>
</dbReference>
<dbReference type="EMBL" id="VLKE01000001">
    <property type="protein sequence ID" value="TWH66116.1"/>
    <property type="molecule type" value="Genomic_DNA"/>
</dbReference>
<dbReference type="InterPro" id="IPR036527">
    <property type="entry name" value="SCP2_sterol-bd_dom_sf"/>
</dbReference>